<dbReference type="PROSITE" id="PS00061">
    <property type="entry name" value="ADH_SHORT"/>
    <property type="match status" value="1"/>
</dbReference>
<evidence type="ECO:0000256" key="1">
    <source>
        <dbReference type="ARBA" id="ARBA00006484"/>
    </source>
</evidence>
<dbReference type="InterPro" id="IPR036291">
    <property type="entry name" value="NAD(P)-bd_dom_sf"/>
</dbReference>
<dbReference type="PRINTS" id="PR00080">
    <property type="entry name" value="SDRFAMILY"/>
</dbReference>
<dbReference type="PANTHER" id="PTHR42901:SF1">
    <property type="entry name" value="ALCOHOL DEHYDROGENASE"/>
    <property type="match status" value="1"/>
</dbReference>
<dbReference type="Pfam" id="PF00106">
    <property type="entry name" value="adh_short"/>
    <property type="match status" value="1"/>
</dbReference>
<dbReference type="CDD" id="cd05346">
    <property type="entry name" value="SDR_c5"/>
    <property type="match status" value="1"/>
</dbReference>
<dbReference type="InterPro" id="IPR020904">
    <property type="entry name" value="Sc_DH/Rdtase_CS"/>
</dbReference>
<dbReference type="PANTHER" id="PTHR42901">
    <property type="entry name" value="ALCOHOL DEHYDROGENASE"/>
    <property type="match status" value="1"/>
</dbReference>
<proteinExistence type="inferred from homology"/>
<keyword evidence="5" id="KW-1185">Reference proteome</keyword>
<evidence type="ECO:0000313" key="5">
    <source>
        <dbReference type="Proteomes" id="UP000315971"/>
    </source>
</evidence>
<sequence length="248" mass="27207">MITGATSGIGEACATIFAQNNCNLIITGRRADRLQKLSAQLTTNYGIKVLPLVFDIRNYDEVKIAIGSLEGEWKNIDILINNAGLSLGLDPIDKGSIDDWNTMIDTNVKGLLYISRLVSPLMVERKQGHIINLGSIAGKETYANGNVYCASKHAVDALNKAMRIDLLPYNIRVTAIHPGAVETEFSIVRFKGDEEKAKNVYKGFEALSANDIADTIYYCAALPSHVNINELTIMPTAQANTVYWNKRG</sequence>
<dbReference type="InterPro" id="IPR002347">
    <property type="entry name" value="SDR_fam"/>
</dbReference>
<dbReference type="Gene3D" id="3.40.50.720">
    <property type="entry name" value="NAD(P)-binding Rossmann-like Domain"/>
    <property type="match status" value="1"/>
</dbReference>
<dbReference type="FunFam" id="3.40.50.720:FF:000047">
    <property type="entry name" value="NADP-dependent L-serine/L-allo-threonine dehydrogenase"/>
    <property type="match status" value="1"/>
</dbReference>
<comment type="similarity">
    <text evidence="1 3">Belongs to the short-chain dehydrogenases/reductases (SDR) family.</text>
</comment>
<dbReference type="GO" id="GO:0016616">
    <property type="term" value="F:oxidoreductase activity, acting on the CH-OH group of donors, NAD or NADP as acceptor"/>
    <property type="evidence" value="ECO:0007669"/>
    <property type="project" value="UniProtKB-ARBA"/>
</dbReference>
<dbReference type="SUPFAM" id="SSF51735">
    <property type="entry name" value="NAD(P)-binding Rossmann-fold domains"/>
    <property type="match status" value="1"/>
</dbReference>
<organism evidence="4 5">
    <name type="scientific">Solitalea koreensis</name>
    <dbReference type="NCBI Taxonomy" id="543615"/>
    <lineage>
        <taxon>Bacteria</taxon>
        <taxon>Pseudomonadati</taxon>
        <taxon>Bacteroidota</taxon>
        <taxon>Sphingobacteriia</taxon>
        <taxon>Sphingobacteriales</taxon>
        <taxon>Sphingobacteriaceae</taxon>
        <taxon>Solitalea</taxon>
    </lineage>
</organism>
<evidence type="ECO:0000256" key="3">
    <source>
        <dbReference type="RuleBase" id="RU000363"/>
    </source>
</evidence>
<dbReference type="AlphaFoldDB" id="A0A521D2P1"/>
<accession>A0A521D2P1</accession>
<protein>
    <submittedName>
        <fullName evidence="4">NADP-dependent 3-hydroxy acid dehydrogenase YdfG</fullName>
    </submittedName>
</protein>
<name>A0A521D2P1_9SPHI</name>
<reference evidence="4 5" key="1">
    <citation type="submission" date="2017-05" db="EMBL/GenBank/DDBJ databases">
        <authorList>
            <person name="Varghese N."/>
            <person name="Submissions S."/>
        </authorList>
    </citation>
    <scope>NUCLEOTIDE SEQUENCE [LARGE SCALE GENOMIC DNA]</scope>
    <source>
        <strain evidence="4 5">DSM 21342</strain>
    </source>
</reference>
<dbReference type="EMBL" id="FXSZ01000005">
    <property type="protein sequence ID" value="SMO65170.1"/>
    <property type="molecule type" value="Genomic_DNA"/>
</dbReference>
<keyword evidence="2" id="KW-0560">Oxidoreductase</keyword>
<dbReference type="PRINTS" id="PR00081">
    <property type="entry name" value="GDHRDH"/>
</dbReference>
<gene>
    <name evidence="4" type="ORF">SAMN06265350_10592</name>
</gene>
<evidence type="ECO:0000313" key="4">
    <source>
        <dbReference type="EMBL" id="SMO65170.1"/>
    </source>
</evidence>
<evidence type="ECO:0000256" key="2">
    <source>
        <dbReference type="ARBA" id="ARBA00023002"/>
    </source>
</evidence>
<dbReference type="Proteomes" id="UP000315971">
    <property type="component" value="Unassembled WGS sequence"/>
</dbReference>